<name>A0A5D8Q941_9THEO</name>
<dbReference type="RefSeq" id="WP_149546355.1">
    <property type="nucleotide sequence ID" value="NZ_VTPS01000032.1"/>
</dbReference>
<dbReference type="PANTHER" id="PTHR11669:SF0">
    <property type="entry name" value="PROTEIN STICHEL-LIKE 2"/>
    <property type="match status" value="1"/>
</dbReference>
<comment type="similarity">
    <text evidence="1">Belongs to the DnaX/STICHEL family.</text>
</comment>
<dbReference type="Gene3D" id="3.40.50.300">
    <property type="entry name" value="P-loop containing nucleotide triphosphate hydrolases"/>
    <property type="match status" value="1"/>
</dbReference>
<dbReference type="AlphaFoldDB" id="A0A5D8Q941"/>
<keyword evidence="7" id="KW-0547">Nucleotide-binding</keyword>
<dbReference type="GO" id="GO:0046872">
    <property type="term" value="F:metal ion binding"/>
    <property type="evidence" value="ECO:0007669"/>
    <property type="project" value="UniProtKB-KW"/>
</dbReference>
<dbReference type="GO" id="GO:0009360">
    <property type="term" value="C:DNA polymerase III complex"/>
    <property type="evidence" value="ECO:0007669"/>
    <property type="project" value="InterPro"/>
</dbReference>
<dbReference type="PRINTS" id="PR00300">
    <property type="entry name" value="CLPPROTEASEA"/>
</dbReference>
<dbReference type="CDD" id="cd18137">
    <property type="entry name" value="HLD_clamp_pol_III_gamma_tau"/>
    <property type="match status" value="1"/>
</dbReference>
<dbReference type="FunFam" id="3.40.50.300:FF:000014">
    <property type="entry name" value="DNA polymerase III subunit gamma/tau"/>
    <property type="match status" value="1"/>
</dbReference>
<dbReference type="GO" id="GO:0003677">
    <property type="term" value="F:DNA binding"/>
    <property type="evidence" value="ECO:0007669"/>
    <property type="project" value="InterPro"/>
</dbReference>
<feature type="compositionally biased region" description="Basic and acidic residues" evidence="12">
    <location>
        <begin position="402"/>
        <end position="415"/>
    </location>
</feature>
<feature type="domain" description="AAA+ ATPase" evidence="13">
    <location>
        <begin position="36"/>
        <end position="178"/>
    </location>
</feature>
<dbReference type="Gene3D" id="1.10.8.60">
    <property type="match status" value="1"/>
</dbReference>
<evidence type="ECO:0000256" key="4">
    <source>
        <dbReference type="ARBA" id="ARBA00022695"/>
    </source>
</evidence>
<dbReference type="InterPro" id="IPR008921">
    <property type="entry name" value="DNA_pol3_clamp-load_cplx_C"/>
</dbReference>
<accession>A0A5D8Q941</accession>
<comment type="catalytic activity">
    <reaction evidence="11">
        <text>DNA(n) + a 2'-deoxyribonucleoside 5'-triphosphate = DNA(n+1) + diphosphate</text>
        <dbReference type="Rhea" id="RHEA:22508"/>
        <dbReference type="Rhea" id="RHEA-COMP:17339"/>
        <dbReference type="Rhea" id="RHEA-COMP:17340"/>
        <dbReference type="ChEBI" id="CHEBI:33019"/>
        <dbReference type="ChEBI" id="CHEBI:61560"/>
        <dbReference type="ChEBI" id="CHEBI:173112"/>
        <dbReference type="EC" id="2.7.7.7"/>
    </reaction>
</comment>
<dbReference type="EMBL" id="VTPS01000032">
    <property type="protein sequence ID" value="TZE80629.1"/>
    <property type="molecule type" value="Genomic_DNA"/>
</dbReference>
<evidence type="ECO:0000256" key="3">
    <source>
        <dbReference type="ARBA" id="ARBA00022679"/>
    </source>
</evidence>
<dbReference type="SUPFAM" id="SSF52540">
    <property type="entry name" value="P-loop containing nucleoside triphosphate hydrolases"/>
    <property type="match status" value="1"/>
</dbReference>
<gene>
    <name evidence="14" type="primary">dnaX</name>
    <name evidence="14" type="ORF">FWJ32_12795</name>
</gene>
<keyword evidence="6" id="KW-0479">Metal-binding</keyword>
<reference evidence="14 15" key="1">
    <citation type="submission" date="2019-08" db="EMBL/GenBank/DDBJ databases">
        <title>Calorimonas adulescens gen. nov., sp. nov., an anaerobic thermophilic bacterium from Sakhalin hot spring.</title>
        <authorList>
            <person name="Khomyakova M.A."/>
            <person name="Merkel A.Y."/>
            <person name="Novikov A."/>
            <person name="Bonch-Osmolovskaya E.A."/>
            <person name="Slobodkin A.I."/>
        </authorList>
    </citation>
    <scope>NUCLEOTIDE SEQUENCE [LARGE SCALE GENOMIC DNA]</scope>
    <source>
        <strain evidence="14 15">A05MB</strain>
    </source>
</reference>
<evidence type="ECO:0000313" key="14">
    <source>
        <dbReference type="EMBL" id="TZE80629.1"/>
    </source>
</evidence>
<dbReference type="Proteomes" id="UP000322976">
    <property type="component" value="Unassembled WGS sequence"/>
</dbReference>
<protein>
    <recommendedName>
        <fullName evidence="2">DNA-directed DNA polymerase</fullName>
        <ecNumber evidence="2">2.7.7.7</ecNumber>
    </recommendedName>
</protein>
<dbReference type="GO" id="GO:0006261">
    <property type="term" value="P:DNA-templated DNA replication"/>
    <property type="evidence" value="ECO:0007669"/>
    <property type="project" value="TreeGrafter"/>
</dbReference>
<dbReference type="SMART" id="SM00382">
    <property type="entry name" value="AAA"/>
    <property type="match status" value="1"/>
</dbReference>
<evidence type="ECO:0000256" key="5">
    <source>
        <dbReference type="ARBA" id="ARBA00022705"/>
    </source>
</evidence>
<keyword evidence="4 14" id="KW-0548">Nucleotidyltransferase</keyword>
<evidence type="ECO:0000256" key="7">
    <source>
        <dbReference type="ARBA" id="ARBA00022741"/>
    </source>
</evidence>
<dbReference type="GO" id="GO:0003887">
    <property type="term" value="F:DNA-directed DNA polymerase activity"/>
    <property type="evidence" value="ECO:0007669"/>
    <property type="project" value="UniProtKB-KW"/>
</dbReference>
<keyword evidence="5" id="KW-0235">DNA replication</keyword>
<evidence type="ECO:0000313" key="15">
    <source>
        <dbReference type="Proteomes" id="UP000322976"/>
    </source>
</evidence>
<dbReference type="InterPro" id="IPR050238">
    <property type="entry name" value="DNA_Rep/Repair_Clamp_Loader"/>
</dbReference>
<sequence>MYTALYRRFRPSNFDEVVGQDAIVRALRNQVKHNMISHAYLFTGSRGTGKTSMAKIFAKAVNCMEPVDGNPCGHCRNCQSMANGDSLDMIEIDAASNNGVNNIRELREDVKYPPSTGKYRVYIIDEVHMLSQGAFNALLKTLEEPPSYIIFILATTDPQKVPVTISSRCQRYDFKRIPVNSIVNKLMDIARSVGIDLKADAAMLIARKAEGAMRDALSILDECISFSGKTITRENVLDALGITGEDSLIELLTSLEQKDSSRCIDVIDREYMNGKDPAQITRDLLGLLRDLLFMKTVNNSKAKLDLPDSEYESLTQLASSMDTKEIVKIIDALSATEHYLRYSAQPLIVLETALIKLCMAMDEKTEAEGVTTPVPQRASAAKSKEAGVKQESRALKQGSVPKVEREDVLENKADLGDNDSNKTYNAVKEAWPHILSAVKQKSMVLYAYLSEGVLSEKSNETIRLVYKSDGAFFREEMEKPENKEIVENTIKEITGLNAKIECIIEEENQEEDEFLTKVYKVFDGVEIKVMKE</sequence>
<dbReference type="InterPro" id="IPR001270">
    <property type="entry name" value="ClpA/B"/>
</dbReference>
<evidence type="ECO:0000256" key="8">
    <source>
        <dbReference type="ARBA" id="ARBA00022833"/>
    </source>
</evidence>
<dbReference type="EC" id="2.7.7.7" evidence="2"/>
<dbReference type="NCBIfam" id="TIGR02397">
    <property type="entry name" value="dnaX_nterm"/>
    <property type="match status" value="1"/>
</dbReference>
<dbReference type="PANTHER" id="PTHR11669">
    <property type="entry name" value="REPLICATION FACTOR C / DNA POLYMERASE III GAMMA-TAU SUBUNIT"/>
    <property type="match status" value="1"/>
</dbReference>
<keyword evidence="8" id="KW-0862">Zinc</keyword>
<dbReference type="InterPro" id="IPR048448">
    <property type="entry name" value="DnaX-like_C"/>
</dbReference>
<dbReference type="InterPro" id="IPR045085">
    <property type="entry name" value="HLD_clamp_pol_III_gamma_tau"/>
</dbReference>
<dbReference type="SUPFAM" id="SSF48019">
    <property type="entry name" value="post-AAA+ oligomerization domain-like"/>
    <property type="match status" value="1"/>
</dbReference>
<dbReference type="InterPro" id="IPR003593">
    <property type="entry name" value="AAA+_ATPase"/>
</dbReference>
<dbReference type="Pfam" id="PF12169">
    <property type="entry name" value="DNA_pol3_gamma3"/>
    <property type="match status" value="1"/>
</dbReference>
<dbReference type="Pfam" id="PF13177">
    <property type="entry name" value="DNA_pol3_delta2"/>
    <property type="match status" value="1"/>
</dbReference>
<evidence type="ECO:0000259" key="13">
    <source>
        <dbReference type="SMART" id="SM00382"/>
    </source>
</evidence>
<proteinExistence type="inferred from homology"/>
<evidence type="ECO:0000256" key="6">
    <source>
        <dbReference type="ARBA" id="ARBA00022723"/>
    </source>
</evidence>
<dbReference type="GO" id="GO:0005524">
    <property type="term" value="F:ATP binding"/>
    <property type="evidence" value="ECO:0007669"/>
    <property type="project" value="UniProtKB-KW"/>
</dbReference>
<evidence type="ECO:0000256" key="10">
    <source>
        <dbReference type="ARBA" id="ARBA00022932"/>
    </source>
</evidence>
<dbReference type="InterPro" id="IPR022754">
    <property type="entry name" value="DNA_pol_III_gamma-3"/>
</dbReference>
<dbReference type="Gene3D" id="1.20.272.10">
    <property type="match status" value="1"/>
</dbReference>
<keyword evidence="10" id="KW-0239">DNA-directed DNA polymerase</keyword>
<dbReference type="Pfam" id="PF20964">
    <property type="entry name" value="DnaX_C"/>
    <property type="match status" value="1"/>
</dbReference>
<keyword evidence="9" id="KW-0067">ATP-binding</keyword>
<evidence type="ECO:0000256" key="11">
    <source>
        <dbReference type="ARBA" id="ARBA00049244"/>
    </source>
</evidence>
<dbReference type="CDD" id="cd00009">
    <property type="entry name" value="AAA"/>
    <property type="match status" value="1"/>
</dbReference>
<evidence type="ECO:0000256" key="2">
    <source>
        <dbReference type="ARBA" id="ARBA00012417"/>
    </source>
</evidence>
<keyword evidence="3 14" id="KW-0808">Transferase</keyword>
<dbReference type="Pfam" id="PF22608">
    <property type="entry name" value="DNAX_ATPase_lid"/>
    <property type="match status" value="1"/>
</dbReference>
<organism evidence="14 15">
    <name type="scientific">Calorimonas adulescens</name>
    <dbReference type="NCBI Taxonomy" id="2606906"/>
    <lineage>
        <taxon>Bacteria</taxon>
        <taxon>Bacillati</taxon>
        <taxon>Bacillota</taxon>
        <taxon>Clostridia</taxon>
        <taxon>Thermoanaerobacterales</taxon>
        <taxon>Thermoanaerobacteraceae</taxon>
        <taxon>Calorimonas</taxon>
    </lineage>
</organism>
<dbReference type="InterPro" id="IPR027417">
    <property type="entry name" value="P-loop_NTPase"/>
</dbReference>
<feature type="region of interest" description="Disordered" evidence="12">
    <location>
        <begin position="366"/>
        <end position="421"/>
    </location>
</feature>
<evidence type="ECO:0000256" key="9">
    <source>
        <dbReference type="ARBA" id="ARBA00022840"/>
    </source>
</evidence>
<comment type="caution">
    <text evidence="14">The sequence shown here is derived from an EMBL/GenBank/DDBJ whole genome shotgun (WGS) entry which is preliminary data.</text>
</comment>
<keyword evidence="15" id="KW-1185">Reference proteome</keyword>
<dbReference type="NCBIfam" id="NF004046">
    <property type="entry name" value="PRK05563.1"/>
    <property type="match status" value="1"/>
</dbReference>
<evidence type="ECO:0000256" key="1">
    <source>
        <dbReference type="ARBA" id="ARBA00006360"/>
    </source>
</evidence>
<evidence type="ECO:0000256" key="12">
    <source>
        <dbReference type="SAM" id="MobiDB-lite"/>
    </source>
</evidence>
<feature type="compositionally biased region" description="Basic and acidic residues" evidence="12">
    <location>
        <begin position="382"/>
        <end position="394"/>
    </location>
</feature>
<dbReference type="InterPro" id="IPR012763">
    <property type="entry name" value="DNA_pol_III_sug/sutau_N"/>
</dbReference>